<organism evidence="1 2">
    <name type="scientific">Erpetoichthys calabaricus</name>
    <name type="common">Rope fish</name>
    <name type="synonym">Calamoichthys calabaricus</name>
    <dbReference type="NCBI Taxonomy" id="27687"/>
    <lineage>
        <taxon>Eukaryota</taxon>
        <taxon>Metazoa</taxon>
        <taxon>Chordata</taxon>
        <taxon>Craniata</taxon>
        <taxon>Vertebrata</taxon>
        <taxon>Euteleostomi</taxon>
        <taxon>Actinopterygii</taxon>
        <taxon>Polypteriformes</taxon>
        <taxon>Polypteridae</taxon>
        <taxon>Erpetoichthys</taxon>
    </lineage>
</organism>
<dbReference type="PANTHER" id="PTHR34221">
    <property type="entry name" value="HYPOTHETICAL PROTEIN LOC691189"/>
    <property type="match status" value="1"/>
</dbReference>
<sequence length="128" mass="14128">MTTSLAFCFASRRASTFILDCVAVGSIAEDFSRSLPKLGSVIPPYNAQADRHAIGYFSSKPVPTVLRRTGQVRGGGGGHRVIDDWADGYKWSQWGSRWMAAFDVSKAIVYLSTILEERPSFTKCRCDT</sequence>
<protein>
    <submittedName>
        <fullName evidence="1">Uncharacterized protein</fullName>
    </submittedName>
</protein>
<keyword evidence="2" id="KW-1185">Reference proteome</keyword>
<name>A0A8C4RPI7_ERPCA</name>
<reference evidence="1" key="3">
    <citation type="submission" date="2025-09" db="UniProtKB">
        <authorList>
            <consortium name="Ensembl"/>
        </authorList>
    </citation>
    <scope>IDENTIFICATION</scope>
</reference>
<dbReference type="InterPro" id="IPR028027">
    <property type="entry name" value="SPMAP1"/>
</dbReference>
<evidence type="ECO:0000313" key="1">
    <source>
        <dbReference type="Ensembl" id="ENSECRP00000005680.1"/>
    </source>
</evidence>
<accession>A0A8C4RPI7</accession>
<reference evidence="1" key="1">
    <citation type="submission" date="2021-06" db="EMBL/GenBank/DDBJ databases">
        <authorList>
            <consortium name="Wellcome Sanger Institute Data Sharing"/>
        </authorList>
    </citation>
    <scope>NUCLEOTIDE SEQUENCE [LARGE SCALE GENOMIC DNA]</scope>
</reference>
<reference evidence="1" key="2">
    <citation type="submission" date="2025-08" db="UniProtKB">
        <authorList>
            <consortium name="Ensembl"/>
        </authorList>
    </citation>
    <scope>IDENTIFICATION</scope>
</reference>
<proteinExistence type="predicted"/>
<evidence type="ECO:0000313" key="2">
    <source>
        <dbReference type="Proteomes" id="UP000694620"/>
    </source>
</evidence>
<dbReference type="Pfam" id="PF15075">
    <property type="entry name" value="SPMAP1-like"/>
    <property type="match status" value="1"/>
</dbReference>
<dbReference type="Proteomes" id="UP000694620">
    <property type="component" value="Chromosome 6"/>
</dbReference>
<dbReference type="PANTHER" id="PTHR34221:SF4">
    <property type="entry name" value="CHROMOSOME LG9 OPEN READING FRAME, HUMAN C17ORF98"/>
    <property type="match status" value="1"/>
</dbReference>
<dbReference type="Ensembl" id="ENSECRT00000005777.1">
    <property type="protein sequence ID" value="ENSECRP00000005680.1"/>
    <property type="gene ID" value="ENSECRG00000003815.1"/>
</dbReference>
<dbReference type="AlphaFoldDB" id="A0A8C4RPI7"/>